<dbReference type="Gene3D" id="3.10.450.30">
    <property type="entry name" value="Microbial ribonucleases"/>
    <property type="match status" value="1"/>
</dbReference>
<feature type="region of interest" description="Disordered" evidence="1">
    <location>
        <begin position="38"/>
        <end position="61"/>
    </location>
</feature>
<proteinExistence type="predicted"/>
<sequence>MDYGRRNSDNTKDHLQYHTPRGNITHKVVVAEIHRAPPTLPRNDINNMPHRYGNREGQRPNQYPLFESRELPQRRINANRTGPVLLYEYPVTTPDNSSFDYSRAKVEPRAVPPHERAMRLEPETRFNDVGFMRGITGPDKKIVGAIYHPVGDRAGFARAELQPLDRQGREHNRMLHERAQHAPRSPTWPTKSTR</sequence>
<comment type="caution">
    <text evidence="2">The sequence shown here is derived from an EMBL/GenBank/DDBJ whole genome shotgun (WGS) entry which is preliminary data.</text>
</comment>
<evidence type="ECO:0000313" key="3">
    <source>
        <dbReference type="Proteomes" id="UP000308671"/>
    </source>
</evidence>
<dbReference type="Proteomes" id="UP000308671">
    <property type="component" value="Unassembled WGS sequence"/>
</dbReference>
<organism evidence="2 3">
    <name type="scientific">Botrytis galanthina</name>
    <dbReference type="NCBI Taxonomy" id="278940"/>
    <lineage>
        <taxon>Eukaryota</taxon>
        <taxon>Fungi</taxon>
        <taxon>Dikarya</taxon>
        <taxon>Ascomycota</taxon>
        <taxon>Pezizomycotina</taxon>
        <taxon>Leotiomycetes</taxon>
        <taxon>Helotiales</taxon>
        <taxon>Sclerotiniaceae</taxon>
        <taxon>Botrytis</taxon>
    </lineage>
</organism>
<dbReference type="OrthoDB" id="3445416at2759"/>
<dbReference type="AlphaFoldDB" id="A0A4S8QLB0"/>
<evidence type="ECO:0000256" key="1">
    <source>
        <dbReference type="SAM" id="MobiDB-lite"/>
    </source>
</evidence>
<name>A0A4S8QLB0_9HELO</name>
<evidence type="ECO:0000313" key="2">
    <source>
        <dbReference type="EMBL" id="THV45693.1"/>
    </source>
</evidence>
<dbReference type="EMBL" id="PQXL01000459">
    <property type="protein sequence ID" value="THV45693.1"/>
    <property type="molecule type" value="Genomic_DNA"/>
</dbReference>
<protein>
    <submittedName>
        <fullName evidence="2">Uncharacterized protein</fullName>
    </submittedName>
</protein>
<gene>
    <name evidence="2" type="ORF">BGAL_0460g00080</name>
</gene>
<accession>A0A4S8QLB0</accession>
<reference evidence="2 3" key="1">
    <citation type="submission" date="2017-12" db="EMBL/GenBank/DDBJ databases">
        <title>Comparative genomics of Botrytis spp.</title>
        <authorList>
            <person name="Valero-Jimenez C.A."/>
            <person name="Tapia P."/>
            <person name="Veloso J."/>
            <person name="Silva-Moreno E."/>
            <person name="Staats M."/>
            <person name="Valdes J.H."/>
            <person name="Van Kan J.A.L."/>
        </authorList>
    </citation>
    <scope>NUCLEOTIDE SEQUENCE [LARGE SCALE GENOMIC DNA]</scope>
    <source>
        <strain evidence="2 3">MUCL435</strain>
    </source>
</reference>
<keyword evidence="3" id="KW-1185">Reference proteome</keyword>